<dbReference type="RefSeq" id="WP_246555065.1">
    <property type="nucleotide sequence ID" value="NZ_JACHMB010000001.1"/>
</dbReference>
<dbReference type="AlphaFoldDB" id="A0A7W9LE21"/>
<evidence type="ECO:0000256" key="1">
    <source>
        <dbReference type="ARBA" id="ARBA00023015"/>
    </source>
</evidence>
<keyword evidence="6" id="KW-1185">Reference proteome</keyword>
<comment type="caution">
    <text evidence="5">The sequence shown here is derived from an EMBL/GenBank/DDBJ whole genome shotgun (WGS) entry which is preliminary data.</text>
</comment>
<gene>
    <name evidence="5" type="ORF">HD596_007115</name>
</gene>
<keyword evidence="2 5" id="KW-0238">DNA-binding</keyword>
<accession>A0A7W9LE21</accession>
<dbReference type="Gene3D" id="1.10.10.60">
    <property type="entry name" value="Homeodomain-like"/>
    <property type="match status" value="2"/>
</dbReference>
<dbReference type="InterPro" id="IPR050204">
    <property type="entry name" value="AraC_XylS_family_regulators"/>
</dbReference>
<organism evidence="5 6">
    <name type="scientific">Nonomuraea jabiensis</name>
    <dbReference type="NCBI Taxonomy" id="882448"/>
    <lineage>
        <taxon>Bacteria</taxon>
        <taxon>Bacillati</taxon>
        <taxon>Actinomycetota</taxon>
        <taxon>Actinomycetes</taxon>
        <taxon>Streptosporangiales</taxon>
        <taxon>Streptosporangiaceae</taxon>
        <taxon>Nonomuraea</taxon>
    </lineage>
</organism>
<evidence type="ECO:0000256" key="2">
    <source>
        <dbReference type="ARBA" id="ARBA00023125"/>
    </source>
</evidence>
<proteinExistence type="predicted"/>
<sequence>MYARARRRPDGDAVTGERRKPREWASYWRADGLPLEAMYASFLRHRYHRHSHETYSFGVTEHGAQTFTCRGAGHTSAAGMVMAFNPDEVHDGHAAHELGFTYRIVHIGQDLITDVLQDLTGRPAGLPLFAAPVLASPVLARRLRRLHTALQHGAGPLERDELLSSTVAALVHLAARTPPRPPAALGAPAATRLAARARELIHDRHAEPISADDLAAWTGSSRYAVYRAFRTAYGLAPSEYQRQLRLRAARRLLARGHPAARVAVETGFTDQAHLTRWFTRSYGVTPTQYRLA</sequence>
<dbReference type="InterPro" id="IPR003313">
    <property type="entry name" value="AraC-bd"/>
</dbReference>
<evidence type="ECO:0000313" key="6">
    <source>
        <dbReference type="Proteomes" id="UP000579153"/>
    </source>
</evidence>
<dbReference type="GO" id="GO:0003700">
    <property type="term" value="F:DNA-binding transcription factor activity"/>
    <property type="evidence" value="ECO:0007669"/>
    <property type="project" value="InterPro"/>
</dbReference>
<protein>
    <submittedName>
        <fullName evidence="5">AraC-like DNA-binding protein</fullName>
    </submittedName>
</protein>
<dbReference type="PROSITE" id="PS01124">
    <property type="entry name" value="HTH_ARAC_FAMILY_2"/>
    <property type="match status" value="1"/>
</dbReference>
<dbReference type="SMART" id="SM00342">
    <property type="entry name" value="HTH_ARAC"/>
    <property type="match status" value="1"/>
</dbReference>
<dbReference type="PANTHER" id="PTHR46796">
    <property type="entry name" value="HTH-TYPE TRANSCRIPTIONAL ACTIVATOR RHAS-RELATED"/>
    <property type="match status" value="1"/>
</dbReference>
<dbReference type="SUPFAM" id="SSF51215">
    <property type="entry name" value="Regulatory protein AraC"/>
    <property type="match status" value="1"/>
</dbReference>
<dbReference type="PANTHER" id="PTHR46796:SF2">
    <property type="entry name" value="TRANSCRIPTIONAL REGULATORY PROTEIN"/>
    <property type="match status" value="1"/>
</dbReference>
<dbReference type="InterPro" id="IPR009057">
    <property type="entry name" value="Homeodomain-like_sf"/>
</dbReference>
<keyword evidence="3" id="KW-0804">Transcription</keyword>
<dbReference type="Pfam" id="PF12833">
    <property type="entry name" value="HTH_18"/>
    <property type="match status" value="1"/>
</dbReference>
<dbReference type="Proteomes" id="UP000579153">
    <property type="component" value="Unassembled WGS sequence"/>
</dbReference>
<evidence type="ECO:0000256" key="3">
    <source>
        <dbReference type="ARBA" id="ARBA00023163"/>
    </source>
</evidence>
<dbReference type="Pfam" id="PF02311">
    <property type="entry name" value="AraC_binding"/>
    <property type="match status" value="1"/>
</dbReference>
<evidence type="ECO:0000259" key="4">
    <source>
        <dbReference type="PROSITE" id="PS01124"/>
    </source>
</evidence>
<feature type="domain" description="HTH araC/xylS-type" evidence="4">
    <location>
        <begin position="195"/>
        <end position="292"/>
    </location>
</feature>
<dbReference type="GO" id="GO:0043565">
    <property type="term" value="F:sequence-specific DNA binding"/>
    <property type="evidence" value="ECO:0007669"/>
    <property type="project" value="InterPro"/>
</dbReference>
<dbReference type="SUPFAM" id="SSF46689">
    <property type="entry name" value="Homeodomain-like"/>
    <property type="match status" value="2"/>
</dbReference>
<reference evidence="5 6" key="1">
    <citation type="submission" date="2020-08" db="EMBL/GenBank/DDBJ databases">
        <title>Sequencing the genomes of 1000 actinobacteria strains.</title>
        <authorList>
            <person name="Klenk H.-P."/>
        </authorList>
    </citation>
    <scope>NUCLEOTIDE SEQUENCE [LARGE SCALE GENOMIC DNA]</scope>
    <source>
        <strain evidence="5 6">DSM 45507</strain>
    </source>
</reference>
<dbReference type="InterPro" id="IPR018060">
    <property type="entry name" value="HTH_AraC"/>
</dbReference>
<name>A0A7W9LE21_9ACTN</name>
<dbReference type="InterPro" id="IPR037923">
    <property type="entry name" value="HTH-like"/>
</dbReference>
<evidence type="ECO:0000313" key="5">
    <source>
        <dbReference type="EMBL" id="MBB5780359.1"/>
    </source>
</evidence>
<dbReference type="EMBL" id="JACHMB010000001">
    <property type="protein sequence ID" value="MBB5780359.1"/>
    <property type="molecule type" value="Genomic_DNA"/>
</dbReference>
<keyword evidence="1" id="KW-0805">Transcription regulation</keyword>